<feature type="compositionally biased region" description="Low complexity" evidence="1">
    <location>
        <begin position="325"/>
        <end position="335"/>
    </location>
</feature>
<feature type="compositionally biased region" description="Polar residues" evidence="1">
    <location>
        <begin position="290"/>
        <end position="324"/>
    </location>
</feature>
<proteinExistence type="predicted"/>
<feature type="compositionally biased region" description="Low complexity" evidence="1">
    <location>
        <begin position="489"/>
        <end position="498"/>
    </location>
</feature>
<evidence type="ECO:0000256" key="2">
    <source>
        <dbReference type="SAM" id="Phobius"/>
    </source>
</evidence>
<evidence type="ECO:0000313" key="3">
    <source>
        <dbReference type="EMBL" id="VTZ71357.1"/>
    </source>
</evidence>
<reference evidence="3 4" key="1">
    <citation type="journal article" date="2014" name="BMC Biol.">
        <title>A comprehensive evaluation of rodent malaria parasite genomes and gene expression.</title>
        <authorList>
            <person name="Otto T.D."/>
            <person name="Bohme U."/>
            <person name="Jackson A.P."/>
            <person name="Hunt M."/>
            <person name="Franke-Fayard B."/>
            <person name="Hoeijmakers W.A."/>
            <person name="Religa A.A."/>
            <person name="Robertson L."/>
            <person name="Sanders M."/>
            <person name="Ogun S.A."/>
            <person name="Cunningham D."/>
            <person name="Erhart A."/>
            <person name="Billker O."/>
            <person name="Khan S.M."/>
            <person name="Stunnenberg H.G."/>
            <person name="Langhorne J."/>
            <person name="Holder A.A."/>
            <person name="Waters A.P."/>
            <person name="Newbold C.I."/>
            <person name="Pain A."/>
            <person name="Berriman M."/>
            <person name="Janse C.J."/>
        </authorList>
    </citation>
    <scope>NUCLEOTIDE SEQUENCE [LARGE SCALE GENOMIC DNA]</scope>
    <source>
        <strain evidence="3 4">AS</strain>
    </source>
</reference>
<feature type="compositionally biased region" description="Polar residues" evidence="1">
    <location>
        <begin position="551"/>
        <end position="560"/>
    </location>
</feature>
<evidence type="ECO:0000313" key="4">
    <source>
        <dbReference type="Proteomes" id="UP000071118"/>
    </source>
</evidence>
<dbReference type="RefSeq" id="XP_016655112.1">
    <property type="nucleotide sequence ID" value="XM_016799876.1"/>
</dbReference>
<evidence type="ECO:0000256" key="1">
    <source>
        <dbReference type="SAM" id="MobiDB-lite"/>
    </source>
</evidence>
<feature type="compositionally biased region" description="Polar residues" evidence="1">
    <location>
        <begin position="912"/>
        <end position="941"/>
    </location>
</feature>
<accession>A0A4V0KEA1</accession>
<sequence length="1143" mass="118916">MANKACGYLLDADEYFNNEVVDENKFNKNDSLKNRCPYENKVSRPCQNNYERINALAVYLYQNLNSTSTSLSGKGHNGDRHIEFFMMWLSDKLFKIENDYKATLEESYDKHLKNSMGNFNYWRVLNSKQIYKKATIRKMSAMYTLLTYICKLITEYNKHNKSLKNVSENDRNILVNNSTQCRNYYRTIHNSVNGCKPYLHLLDSLKKIYENFILTKIINNKNLEKRTRDSLSRRIKSLKTFKDEDKYFISDNEELSFNTEACGKVKLEDEELGKQIASKGSPSKPKGTITGDQTKQPGNPRGTNDQSGKSPITGKQSLGSQPQSAAAKPTATNLPPAKPAPANPNPPRPQPAATKPATTKPVTTKPTAPASASGPSGHVKQVSGDSPAKKPVHTPPGPVQGQAQIPRKPDPAKPGAIIPGAPSPPKLGGTPPAKPAVPPPPAPPPAPPPVPPPVPPPAPPQGSQKLGAIPPSGAKGSDKGSDASKSDTKGSGIQKGNSDIGGGGKGGSPGGSGGSGKAQGSLSGGPGNPGGDPGVTSSGASGGKVDAPGSGASTGSVSAQSDQGVPPGGSVPPGNGQGDANSMQGVGKAGKDTQVGGNSNIQGGVGVNKGGADANTGVPGVGKGASISGTGGGSNSQVSTSVGKGDSISEKGSPDSGQGGSPGGAGGSDSKVGSEKGGGGVNTGDSGGGTGSTSSGPGSGTDGTDGGLGTPNAVSLPGDPNSVSMTSGGGTKASGKSSGSWFNFLGVDLNPMSHLPSISNIYQTPKDILTNTANHISNTYSNTVNIVKDAYDNTVDIAKNAYGSTVDIARNAYGSAVTNIKSALTTSSNYIGNAVGSVTSKLNPFSSSSQPSGDQSGSNSLGGGVNTSDQTQQNPSLPSPSPPSQTLQPISPPKTPSDPPSAPSPKLLDPQPISTQIPKSSDQQSTPSTGKGVSQIPLSTKGTLPSSSISPSNTGNGNNPPGTDVKINEKPSIWCIAQNKKCDIVGIGIIGTSLFVFLAIMYKYISFGSAKNSKKEKNMKRVINLVGGKKRERTFINSGDDKKMMKIIINSDDKNKSIKHEIYSHDGKRKTHITINSGYKKKNTKSVINSDDRKTTKIIVNSVNEKIPLLNIYKLMHADPMPFINLFFLLIFFVYKRKRDTIE</sequence>
<name>A0A4V0KEA1_PLACU</name>
<feature type="compositionally biased region" description="Gly residues" evidence="1">
    <location>
        <begin position="499"/>
        <end position="533"/>
    </location>
</feature>
<feature type="compositionally biased region" description="Gly residues" evidence="1">
    <location>
        <begin position="657"/>
        <end position="667"/>
    </location>
</feature>
<dbReference type="AlphaFoldDB" id="A0A4V0KEA1"/>
<dbReference type="KEGG" id="pcb:PCHAS_1467700"/>
<dbReference type="Proteomes" id="UP000071118">
    <property type="component" value="Chromosome 14"/>
</dbReference>
<feature type="compositionally biased region" description="Pro residues" evidence="1">
    <location>
        <begin position="336"/>
        <end position="350"/>
    </location>
</feature>
<dbReference type="EMBL" id="LK022891">
    <property type="protein sequence ID" value="VTZ71357.1"/>
    <property type="molecule type" value="Genomic_DNA"/>
</dbReference>
<dbReference type="OrthoDB" id="373294at2759"/>
<gene>
    <name evidence="3" type="ORF">PCHAS_1467700</name>
</gene>
<dbReference type="Pfam" id="PF06022">
    <property type="entry name" value="Cir_Bir_Yir"/>
    <property type="match status" value="1"/>
</dbReference>
<keyword evidence="2" id="KW-0812">Transmembrane</keyword>
<dbReference type="VEuPathDB" id="PlasmoDB:PCHAS_1467700"/>
<feature type="compositionally biased region" description="Basic and acidic residues" evidence="1">
    <location>
        <begin position="476"/>
        <end position="488"/>
    </location>
</feature>
<dbReference type="InterPro" id="IPR006477">
    <property type="entry name" value="Yir_bir_cir"/>
</dbReference>
<feature type="transmembrane region" description="Helical" evidence="2">
    <location>
        <begin position="1115"/>
        <end position="1135"/>
    </location>
</feature>
<feature type="compositionally biased region" description="Pro residues" evidence="1">
    <location>
        <begin position="890"/>
        <end position="903"/>
    </location>
</feature>
<keyword evidence="2" id="KW-0472">Membrane</keyword>
<organism evidence="3 4">
    <name type="scientific">Plasmodium chabaudi chabaudi</name>
    <dbReference type="NCBI Taxonomy" id="31271"/>
    <lineage>
        <taxon>Eukaryota</taxon>
        <taxon>Sar</taxon>
        <taxon>Alveolata</taxon>
        <taxon>Apicomplexa</taxon>
        <taxon>Aconoidasida</taxon>
        <taxon>Haemosporida</taxon>
        <taxon>Plasmodiidae</taxon>
        <taxon>Plasmodium</taxon>
        <taxon>Plasmodium (Vinckeia)</taxon>
    </lineage>
</organism>
<feature type="compositionally biased region" description="Low complexity" evidence="1">
    <location>
        <begin position="843"/>
        <end position="859"/>
    </location>
</feature>
<feature type="region of interest" description="Disordered" evidence="1">
    <location>
        <begin position="842"/>
        <end position="965"/>
    </location>
</feature>
<keyword evidence="2" id="KW-1133">Transmembrane helix</keyword>
<feature type="compositionally biased region" description="Gly residues" evidence="1">
    <location>
        <begin position="619"/>
        <end position="634"/>
    </location>
</feature>
<protein>
    <submittedName>
        <fullName evidence="3">CIR protein</fullName>
    </submittedName>
</protein>
<feature type="compositionally biased region" description="Low complexity" evidence="1">
    <location>
        <begin position="942"/>
        <end position="963"/>
    </location>
</feature>
<keyword evidence="4" id="KW-1185">Reference proteome</keyword>
<feature type="region of interest" description="Disordered" evidence="1">
    <location>
        <begin position="274"/>
        <end position="732"/>
    </location>
</feature>
<feature type="compositionally biased region" description="Pro residues" evidence="1">
    <location>
        <begin position="432"/>
        <end position="460"/>
    </location>
</feature>
<dbReference type="GeneID" id="3493692"/>
<feature type="compositionally biased region" description="Gly residues" evidence="1">
    <location>
        <begin position="675"/>
        <end position="709"/>
    </location>
</feature>
<feature type="compositionally biased region" description="Low complexity" evidence="1">
    <location>
        <begin position="351"/>
        <end position="372"/>
    </location>
</feature>